<evidence type="ECO:0000313" key="3">
    <source>
        <dbReference type="Proteomes" id="UP000322699"/>
    </source>
</evidence>
<evidence type="ECO:0000259" key="1">
    <source>
        <dbReference type="Pfam" id="PF05729"/>
    </source>
</evidence>
<proteinExistence type="predicted"/>
<organism evidence="2 3">
    <name type="scientific">Rubripirellula obstinata</name>
    <dbReference type="NCBI Taxonomy" id="406547"/>
    <lineage>
        <taxon>Bacteria</taxon>
        <taxon>Pseudomonadati</taxon>
        <taxon>Planctomycetota</taxon>
        <taxon>Planctomycetia</taxon>
        <taxon>Pirellulales</taxon>
        <taxon>Pirellulaceae</taxon>
        <taxon>Rubripirellula</taxon>
    </lineage>
</organism>
<dbReference type="AlphaFoldDB" id="A0A5B1CGA1"/>
<feature type="domain" description="NACHT" evidence="1">
    <location>
        <begin position="56"/>
        <end position="171"/>
    </location>
</feature>
<accession>A0A5B1CGA1</accession>
<protein>
    <submittedName>
        <fullName evidence="2">NACHT domain protein</fullName>
    </submittedName>
</protein>
<dbReference type="Gene3D" id="3.40.50.300">
    <property type="entry name" value="P-loop containing nucleotide triphosphate hydrolases"/>
    <property type="match status" value="1"/>
</dbReference>
<dbReference type="Proteomes" id="UP000322699">
    <property type="component" value="Unassembled WGS sequence"/>
</dbReference>
<sequence>MNRSSRALRSHRHWSVEPNPFRTAAVRPGKISFYCDDESLIDQLAESFLEHGSGQILGEHGSGKSTLVSSLVQRLQTRFQSTHHLRFVRPEFADRLGSVRSTFRHRRTASRQLRQTLATCSHNTLLVIDGAEQLSALAYHQLLHAIARTPVCVLATSHRKMRRMPVLFQTKMSPPVIRKLTRRQVQRASSVVRNIVEADLASRDLDMIDNLRDYWFDLYDLVQPHLQPCDSYREQQCG</sequence>
<reference evidence="2 3" key="1">
    <citation type="submission" date="2019-08" db="EMBL/GenBank/DDBJ databases">
        <title>Deep-cultivation of Planctomycetes and their phenomic and genomic characterization uncovers novel biology.</title>
        <authorList>
            <person name="Wiegand S."/>
            <person name="Jogler M."/>
            <person name="Boedeker C."/>
            <person name="Pinto D."/>
            <person name="Vollmers J."/>
            <person name="Rivas-Marin E."/>
            <person name="Kohn T."/>
            <person name="Peeters S.H."/>
            <person name="Heuer A."/>
            <person name="Rast P."/>
            <person name="Oberbeckmann S."/>
            <person name="Bunk B."/>
            <person name="Jeske O."/>
            <person name="Meyerdierks A."/>
            <person name="Storesund J.E."/>
            <person name="Kallscheuer N."/>
            <person name="Luecker S."/>
            <person name="Lage O.M."/>
            <person name="Pohl T."/>
            <person name="Merkel B.J."/>
            <person name="Hornburger P."/>
            <person name="Mueller R.-W."/>
            <person name="Bruemmer F."/>
            <person name="Labrenz M."/>
            <person name="Spormann A.M."/>
            <person name="Op Den Camp H."/>
            <person name="Overmann J."/>
            <person name="Amann R."/>
            <person name="Jetten M.S.M."/>
            <person name="Mascher T."/>
            <person name="Medema M.H."/>
            <person name="Devos D.P."/>
            <person name="Kaster A.-K."/>
            <person name="Ovreas L."/>
            <person name="Rohde M."/>
            <person name="Galperin M.Y."/>
            <person name="Jogler C."/>
        </authorList>
    </citation>
    <scope>NUCLEOTIDE SEQUENCE [LARGE SCALE GENOMIC DNA]</scope>
    <source>
        <strain evidence="2 3">LF1</strain>
    </source>
</reference>
<comment type="caution">
    <text evidence="2">The sequence shown here is derived from an EMBL/GenBank/DDBJ whole genome shotgun (WGS) entry which is preliminary data.</text>
</comment>
<evidence type="ECO:0000313" key="2">
    <source>
        <dbReference type="EMBL" id="KAA1259586.1"/>
    </source>
</evidence>
<dbReference type="InterPro" id="IPR007111">
    <property type="entry name" value="NACHT_NTPase"/>
</dbReference>
<dbReference type="SUPFAM" id="SSF52540">
    <property type="entry name" value="P-loop containing nucleoside triphosphate hydrolases"/>
    <property type="match status" value="1"/>
</dbReference>
<dbReference type="InterPro" id="IPR027417">
    <property type="entry name" value="P-loop_NTPase"/>
</dbReference>
<keyword evidence="3" id="KW-1185">Reference proteome</keyword>
<gene>
    <name evidence="2" type="ORF">LF1_21200</name>
</gene>
<dbReference type="EMBL" id="VRLW01000001">
    <property type="protein sequence ID" value="KAA1259586.1"/>
    <property type="molecule type" value="Genomic_DNA"/>
</dbReference>
<dbReference type="Pfam" id="PF05729">
    <property type="entry name" value="NACHT"/>
    <property type="match status" value="1"/>
</dbReference>
<dbReference type="RefSeq" id="WP_068266414.1">
    <property type="nucleotide sequence ID" value="NZ_LWSK01000120.1"/>
</dbReference>
<name>A0A5B1CGA1_9BACT</name>